<proteinExistence type="predicted"/>
<feature type="transmembrane region" description="Helical" evidence="1">
    <location>
        <begin position="7"/>
        <end position="26"/>
    </location>
</feature>
<feature type="transmembrane region" description="Helical" evidence="1">
    <location>
        <begin position="32"/>
        <end position="50"/>
    </location>
</feature>
<evidence type="ECO:0000256" key="1">
    <source>
        <dbReference type="SAM" id="Phobius"/>
    </source>
</evidence>
<dbReference type="EMBL" id="UINC01019578">
    <property type="protein sequence ID" value="SVA82974.1"/>
    <property type="molecule type" value="Genomic_DNA"/>
</dbReference>
<dbReference type="AlphaFoldDB" id="A0A381Z1F2"/>
<name>A0A381Z1F2_9ZZZZ</name>
<keyword evidence="1" id="KW-0472">Membrane</keyword>
<gene>
    <name evidence="2" type="ORF">METZ01_LOCUS135828</name>
</gene>
<evidence type="ECO:0000313" key="2">
    <source>
        <dbReference type="EMBL" id="SVA82974.1"/>
    </source>
</evidence>
<keyword evidence="1" id="KW-0812">Transmembrane</keyword>
<feature type="transmembrane region" description="Helical" evidence="1">
    <location>
        <begin position="57"/>
        <end position="76"/>
    </location>
</feature>
<organism evidence="2">
    <name type="scientific">marine metagenome</name>
    <dbReference type="NCBI Taxonomy" id="408172"/>
    <lineage>
        <taxon>unclassified sequences</taxon>
        <taxon>metagenomes</taxon>
        <taxon>ecological metagenomes</taxon>
    </lineage>
</organism>
<sequence length="81" mass="9009">VSTWWKIILWSAGIVYGVLSLYLVLYGALSDLGTAFLPLGIGLMGLSMYAKTYRNRLFQIGLVFLLLGMLMSLGRFGQVLF</sequence>
<feature type="non-terminal residue" evidence="2">
    <location>
        <position position="1"/>
    </location>
</feature>
<accession>A0A381Z1F2</accession>
<reference evidence="2" key="1">
    <citation type="submission" date="2018-05" db="EMBL/GenBank/DDBJ databases">
        <authorList>
            <person name="Lanie J.A."/>
            <person name="Ng W.-L."/>
            <person name="Kazmierczak K.M."/>
            <person name="Andrzejewski T.M."/>
            <person name="Davidsen T.M."/>
            <person name="Wayne K.J."/>
            <person name="Tettelin H."/>
            <person name="Glass J.I."/>
            <person name="Rusch D."/>
            <person name="Podicherti R."/>
            <person name="Tsui H.-C.T."/>
            <person name="Winkler M.E."/>
        </authorList>
    </citation>
    <scope>NUCLEOTIDE SEQUENCE</scope>
</reference>
<protein>
    <submittedName>
        <fullName evidence="2">Uncharacterized protein</fullName>
    </submittedName>
</protein>
<keyword evidence="1" id="KW-1133">Transmembrane helix</keyword>